<evidence type="ECO:0000313" key="2">
    <source>
        <dbReference type="Proteomes" id="UP001162060"/>
    </source>
</evidence>
<dbReference type="EMBL" id="CAKLBY020000052">
    <property type="protein sequence ID" value="CAK7920622.1"/>
    <property type="molecule type" value="Genomic_DNA"/>
</dbReference>
<comment type="caution">
    <text evidence="1">The sequence shown here is derived from an EMBL/GenBank/DDBJ whole genome shotgun (WGS) entry which is preliminary data.</text>
</comment>
<organism evidence="1 2">
    <name type="scientific">Peronospora matthiolae</name>
    <dbReference type="NCBI Taxonomy" id="2874970"/>
    <lineage>
        <taxon>Eukaryota</taxon>
        <taxon>Sar</taxon>
        <taxon>Stramenopiles</taxon>
        <taxon>Oomycota</taxon>
        <taxon>Peronosporomycetes</taxon>
        <taxon>Peronosporales</taxon>
        <taxon>Peronosporaceae</taxon>
        <taxon>Peronospora</taxon>
    </lineage>
</organism>
<dbReference type="Proteomes" id="UP001162060">
    <property type="component" value="Unassembled WGS sequence"/>
</dbReference>
<evidence type="ECO:0000313" key="1">
    <source>
        <dbReference type="EMBL" id="CAK7920622.1"/>
    </source>
</evidence>
<accession>A0AAV1TGN7</accession>
<dbReference type="AlphaFoldDB" id="A0AAV1TGN7"/>
<name>A0AAV1TGN7_9STRA</name>
<sequence length="54" mass="6479">MRMTHVRPMEVDDQHDMFGTEYRVRDVSLRTKRRALRQKQQQHCPEIAAAREGL</sequence>
<protein>
    <submittedName>
        <fullName evidence="1">Uncharacterized protein</fullName>
    </submittedName>
</protein>
<gene>
    <name evidence="1" type="ORF">PM001_LOCUS6759</name>
</gene>
<reference evidence="1" key="1">
    <citation type="submission" date="2024-01" db="EMBL/GenBank/DDBJ databases">
        <authorList>
            <person name="Webb A."/>
        </authorList>
    </citation>
    <scope>NUCLEOTIDE SEQUENCE</scope>
    <source>
        <strain evidence="1">Pm1</strain>
    </source>
</reference>
<proteinExistence type="predicted"/>